<sequence length="184" mass="21644">MYKYSFLLSVSLLLLNSCVPLRKNNEYANDLKTMNKLDFSKKYFTLYNEDVVDFSRIKKNQAYYILRNGATFQYVVFSEDKYIYETPLMPLSMLGESFNPIKLNRSFYFMITNSIFKTEGIAATIGDIYPVIEEGEIKGDTISMKRKYNARGSKNEHKLFEEYVLSPKIKVYKMGDDYFLENKK</sequence>
<dbReference type="RefSeq" id="WP_342693560.1">
    <property type="nucleotide sequence ID" value="NZ_JBCGDP010000039.1"/>
</dbReference>
<dbReference type="Proteomes" id="UP001468798">
    <property type="component" value="Unassembled WGS sequence"/>
</dbReference>
<evidence type="ECO:0008006" key="3">
    <source>
        <dbReference type="Google" id="ProtNLM"/>
    </source>
</evidence>
<organism evidence="1 2">
    <name type="scientific">Flavobacterium polysaccharolyticum</name>
    <dbReference type="NCBI Taxonomy" id="3133148"/>
    <lineage>
        <taxon>Bacteria</taxon>
        <taxon>Pseudomonadati</taxon>
        <taxon>Bacteroidota</taxon>
        <taxon>Flavobacteriia</taxon>
        <taxon>Flavobacteriales</taxon>
        <taxon>Flavobacteriaceae</taxon>
        <taxon>Flavobacterium</taxon>
    </lineage>
</organism>
<accession>A0ABU9NTY7</accession>
<evidence type="ECO:0000313" key="1">
    <source>
        <dbReference type="EMBL" id="MEM0578757.1"/>
    </source>
</evidence>
<reference evidence="1 2" key="1">
    <citation type="submission" date="2024-03" db="EMBL/GenBank/DDBJ databases">
        <title>Two novel species of the genus Flavobacterium exhibiting potentially degradation of complex polysaccharides.</title>
        <authorList>
            <person name="Lian X."/>
        </authorList>
    </citation>
    <scope>NUCLEOTIDE SEQUENCE [LARGE SCALE GENOMIC DNA]</scope>
    <source>
        <strain evidence="1 2">N6</strain>
    </source>
</reference>
<proteinExistence type="predicted"/>
<protein>
    <recommendedName>
        <fullName evidence="3">Lipoprotein</fullName>
    </recommendedName>
</protein>
<name>A0ABU9NTY7_9FLAO</name>
<dbReference type="EMBL" id="JBCGDP010000039">
    <property type="protein sequence ID" value="MEM0578757.1"/>
    <property type="molecule type" value="Genomic_DNA"/>
</dbReference>
<keyword evidence="2" id="KW-1185">Reference proteome</keyword>
<evidence type="ECO:0000313" key="2">
    <source>
        <dbReference type="Proteomes" id="UP001468798"/>
    </source>
</evidence>
<comment type="caution">
    <text evidence="1">The sequence shown here is derived from an EMBL/GenBank/DDBJ whole genome shotgun (WGS) entry which is preliminary data.</text>
</comment>
<gene>
    <name evidence="1" type="ORF">WFZ86_19805</name>
</gene>